<evidence type="ECO:0000313" key="2">
    <source>
        <dbReference type="Proteomes" id="UP000192761"/>
    </source>
</evidence>
<dbReference type="OrthoDB" id="9182642at2"/>
<gene>
    <name evidence="1" type="ORF">SAMN02745857_00142</name>
</gene>
<sequence>MATSAIAVGERVQLLKVPQWLVHDLPSDEQEEIASFVGKWTVVTDIDDFGYYWVAFSATRAEGDVGGCSGHSFCVPVGCLGRAG</sequence>
<name>A0A1W1WXD3_9NEIS</name>
<proteinExistence type="predicted"/>
<evidence type="ECO:0000313" key="1">
    <source>
        <dbReference type="EMBL" id="SMC16257.1"/>
    </source>
</evidence>
<dbReference type="AlphaFoldDB" id="A0A1W1WXD3"/>
<protein>
    <submittedName>
        <fullName evidence="1">Uncharacterized protein</fullName>
    </submittedName>
</protein>
<keyword evidence="2" id="KW-1185">Reference proteome</keyword>
<dbReference type="Proteomes" id="UP000192761">
    <property type="component" value="Unassembled WGS sequence"/>
</dbReference>
<reference evidence="1 2" key="1">
    <citation type="submission" date="2017-04" db="EMBL/GenBank/DDBJ databases">
        <authorList>
            <person name="Afonso C.L."/>
            <person name="Miller P.J."/>
            <person name="Scott M.A."/>
            <person name="Spackman E."/>
            <person name="Goraichik I."/>
            <person name="Dimitrov K.M."/>
            <person name="Suarez D.L."/>
            <person name="Swayne D.E."/>
        </authorList>
    </citation>
    <scope>NUCLEOTIDE SEQUENCE [LARGE SCALE GENOMIC DNA]</scope>
    <source>
        <strain evidence="1 2">DSM 23236</strain>
    </source>
</reference>
<dbReference type="STRING" id="1121001.SAMN02745857_00142"/>
<organism evidence="1 2">
    <name type="scientific">Andreprevotia lacus DSM 23236</name>
    <dbReference type="NCBI Taxonomy" id="1121001"/>
    <lineage>
        <taxon>Bacteria</taxon>
        <taxon>Pseudomonadati</taxon>
        <taxon>Pseudomonadota</taxon>
        <taxon>Betaproteobacteria</taxon>
        <taxon>Neisseriales</taxon>
        <taxon>Chitinibacteraceae</taxon>
        <taxon>Andreprevotia</taxon>
    </lineage>
</organism>
<dbReference type="EMBL" id="FWXD01000001">
    <property type="protein sequence ID" value="SMC16257.1"/>
    <property type="molecule type" value="Genomic_DNA"/>
</dbReference>
<dbReference type="RefSeq" id="WP_084088620.1">
    <property type="nucleotide sequence ID" value="NZ_FWXD01000001.1"/>
</dbReference>
<accession>A0A1W1WXD3</accession>